<accession>A0A1L7XX96</accession>
<dbReference type="AlphaFoldDB" id="A0A1L7XX96"/>
<gene>
    <name evidence="2" type="ORF">PAC_19520</name>
</gene>
<sequence length="377" mass="43885">MLCENCESLCCDVLTGDIRNSKWVSNSLNAHVLEFAYENSEALVHNAYTGSCDLFLFFHRELDSLAPHQRREKKKIRIVVSPFADLNKFRPWQLCFTNPEQRYAFFFSGQSERVPETFNTLDVEIAESVKRHIGFMSSRYSGSDTVCALAAHWLSLCATEHSKCRGRNRDMPFPSRLIDIRERDSLLGWTQPRIVSTKGRFGSYTTLSYRWSKVGQQFCPTKENIEWLMKSIRLNLLPKTISEAIAFLRQLDFRYLWVDSLCIIQNDDDDWRRECGKMASVFQNSHLTISALHARDSHAGWFHHRTPHGLRLCPSFHLRDGTKLVLRSVNDMVELQWEVDASAMGSRGWITREDPQFYYISLWRPSTTPGVRIMYDF</sequence>
<dbReference type="Proteomes" id="UP000184330">
    <property type="component" value="Unassembled WGS sequence"/>
</dbReference>
<reference evidence="2 3" key="1">
    <citation type="submission" date="2016-03" db="EMBL/GenBank/DDBJ databases">
        <authorList>
            <person name="Ploux O."/>
        </authorList>
    </citation>
    <scope>NUCLEOTIDE SEQUENCE [LARGE SCALE GENOMIC DNA]</scope>
    <source>
        <strain evidence="2 3">UAMH 11012</strain>
    </source>
</reference>
<proteinExistence type="predicted"/>
<name>A0A1L7XX96_9HELO</name>
<feature type="domain" description="Heterokaryon incompatibility" evidence="1">
    <location>
        <begin position="204"/>
        <end position="353"/>
    </location>
</feature>
<evidence type="ECO:0000313" key="3">
    <source>
        <dbReference type="Proteomes" id="UP000184330"/>
    </source>
</evidence>
<dbReference type="EMBL" id="FJOG01000075">
    <property type="protein sequence ID" value="CZR69620.1"/>
    <property type="molecule type" value="Genomic_DNA"/>
</dbReference>
<dbReference type="PANTHER" id="PTHR33112">
    <property type="entry name" value="DOMAIN PROTEIN, PUTATIVE-RELATED"/>
    <property type="match status" value="1"/>
</dbReference>
<evidence type="ECO:0000313" key="2">
    <source>
        <dbReference type="EMBL" id="CZR69620.1"/>
    </source>
</evidence>
<dbReference type="OrthoDB" id="5362512at2759"/>
<keyword evidence="3" id="KW-1185">Reference proteome</keyword>
<protein>
    <recommendedName>
        <fullName evidence="1">Heterokaryon incompatibility domain-containing protein</fullName>
    </recommendedName>
</protein>
<organism evidence="2 3">
    <name type="scientific">Phialocephala subalpina</name>
    <dbReference type="NCBI Taxonomy" id="576137"/>
    <lineage>
        <taxon>Eukaryota</taxon>
        <taxon>Fungi</taxon>
        <taxon>Dikarya</taxon>
        <taxon>Ascomycota</taxon>
        <taxon>Pezizomycotina</taxon>
        <taxon>Leotiomycetes</taxon>
        <taxon>Helotiales</taxon>
        <taxon>Mollisiaceae</taxon>
        <taxon>Phialocephala</taxon>
        <taxon>Phialocephala fortinii species complex</taxon>
    </lineage>
</organism>
<dbReference type="STRING" id="576137.A0A1L7XX96"/>
<dbReference type="PANTHER" id="PTHR33112:SF16">
    <property type="entry name" value="HETEROKARYON INCOMPATIBILITY DOMAIN-CONTAINING PROTEIN"/>
    <property type="match status" value="1"/>
</dbReference>
<dbReference type="InterPro" id="IPR010730">
    <property type="entry name" value="HET"/>
</dbReference>
<dbReference type="Pfam" id="PF06985">
    <property type="entry name" value="HET"/>
    <property type="match status" value="1"/>
</dbReference>
<evidence type="ECO:0000259" key="1">
    <source>
        <dbReference type="Pfam" id="PF06985"/>
    </source>
</evidence>